<protein>
    <submittedName>
        <fullName evidence="1">Uncharacterized protein</fullName>
    </submittedName>
</protein>
<accession>A0A834IAW3</accession>
<feature type="non-terminal residue" evidence="1">
    <location>
        <position position="35"/>
    </location>
</feature>
<evidence type="ECO:0000313" key="1">
    <source>
        <dbReference type="EMBL" id="KAF7277239.1"/>
    </source>
</evidence>
<dbReference type="EMBL" id="JAACXV010003320">
    <property type="protein sequence ID" value="KAF7277239.1"/>
    <property type="molecule type" value="Genomic_DNA"/>
</dbReference>
<keyword evidence="2" id="KW-1185">Reference proteome</keyword>
<evidence type="ECO:0000313" key="2">
    <source>
        <dbReference type="Proteomes" id="UP000625711"/>
    </source>
</evidence>
<gene>
    <name evidence="1" type="ORF">GWI33_009016</name>
</gene>
<name>A0A834IAW3_RHYFE</name>
<organism evidence="1 2">
    <name type="scientific">Rhynchophorus ferrugineus</name>
    <name type="common">Red palm weevil</name>
    <name type="synonym">Curculio ferrugineus</name>
    <dbReference type="NCBI Taxonomy" id="354439"/>
    <lineage>
        <taxon>Eukaryota</taxon>
        <taxon>Metazoa</taxon>
        <taxon>Ecdysozoa</taxon>
        <taxon>Arthropoda</taxon>
        <taxon>Hexapoda</taxon>
        <taxon>Insecta</taxon>
        <taxon>Pterygota</taxon>
        <taxon>Neoptera</taxon>
        <taxon>Endopterygota</taxon>
        <taxon>Coleoptera</taxon>
        <taxon>Polyphaga</taxon>
        <taxon>Cucujiformia</taxon>
        <taxon>Curculionidae</taxon>
        <taxon>Dryophthorinae</taxon>
        <taxon>Rhynchophorus</taxon>
    </lineage>
</organism>
<dbReference type="AlphaFoldDB" id="A0A834IAW3"/>
<comment type="caution">
    <text evidence="1">The sequence shown here is derived from an EMBL/GenBank/DDBJ whole genome shotgun (WGS) entry which is preliminary data.</text>
</comment>
<sequence>MLTLFHLADDRGGGGVFWRAAGRREGEKIGRPYIH</sequence>
<dbReference type="Proteomes" id="UP000625711">
    <property type="component" value="Unassembled WGS sequence"/>
</dbReference>
<reference evidence="1" key="1">
    <citation type="submission" date="2020-08" db="EMBL/GenBank/DDBJ databases">
        <title>Genome sequencing and assembly of the red palm weevil Rhynchophorus ferrugineus.</title>
        <authorList>
            <person name="Dias G.B."/>
            <person name="Bergman C.M."/>
            <person name="Manee M."/>
        </authorList>
    </citation>
    <scope>NUCLEOTIDE SEQUENCE</scope>
    <source>
        <strain evidence="1">AA-2017</strain>
        <tissue evidence="1">Whole larva</tissue>
    </source>
</reference>
<proteinExistence type="predicted"/>